<name>A0A5Q0UIC9_9ARCH</name>
<comment type="function">
    <text evidence="2">Has an important function as a repair enzyme for proteins that have been inactivated by oxidation. Catalyzes the reversible oxidation-reduction of methionine sulfoxide in proteins to methionine.</text>
</comment>
<protein>
    <recommendedName>
        <fullName evidence="2">Peptide methionine sulfoxide reductase MsrA</fullName>
        <shortName evidence="2">Protein-methionine-S-oxide reductase</shortName>
        <ecNumber evidence="2">1.8.4.11</ecNumber>
    </recommendedName>
    <alternativeName>
        <fullName evidence="2">Peptide-methionine (S)-S-oxide reductase</fullName>
        <shortName evidence="2">Peptide Met(O) reductase</shortName>
    </alternativeName>
</protein>
<dbReference type="PANTHER" id="PTHR43774:SF1">
    <property type="entry name" value="PEPTIDE METHIONINE SULFOXIDE REDUCTASE MSRA 2"/>
    <property type="match status" value="1"/>
</dbReference>
<dbReference type="PANTHER" id="PTHR43774">
    <property type="entry name" value="PEPTIDE METHIONINE SULFOXIDE REDUCTASE"/>
    <property type="match status" value="1"/>
</dbReference>
<evidence type="ECO:0000256" key="1">
    <source>
        <dbReference type="ARBA" id="ARBA00023002"/>
    </source>
</evidence>
<keyword evidence="1 2" id="KW-0560">Oxidoreductase</keyword>
<evidence type="ECO:0000256" key="2">
    <source>
        <dbReference type="HAMAP-Rule" id="MF_01401"/>
    </source>
</evidence>
<evidence type="ECO:0000313" key="5">
    <source>
        <dbReference type="Proteomes" id="UP000377803"/>
    </source>
</evidence>
<dbReference type="SUPFAM" id="SSF55068">
    <property type="entry name" value="Peptide methionine sulfoxide reductase"/>
    <property type="match status" value="1"/>
</dbReference>
<dbReference type="InterPro" id="IPR002569">
    <property type="entry name" value="Met_Sox_Rdtase_MsrA_dom"/>
</dbReference>
<dbReference type="Pfam" id="PF01625">
    <property type="entry name" value="PMSR"/>
    <property type="match status" value="1"/>
</dbReference>
<keyword evidence="5" id="KW-1185">Reference proteome</keyword>
<dbReference type="OrthoDB" id="7150at2157"/>
<dbReference type="HAMAP" id="MF_01401">
    <property type="entry name" value="MsrA"/>
    <property type="match status" value="1"/>
</dbReference>
<dbReference type="GO" id="GO:0033744">
    <property type="term" value="F:L-methionine:thioredoxin-disulfide S-oxidoreductase activity"/>
    <property type="evidence" value="ECO:0007669"/>
    <property type="project" value="RHEA"/>
</dbReference>
<accession>A0A5Q0UIC9</accession>
<dbReference type="GO" id="GO:0008113">
    <property type="term" value="F:peptide-methionine (S)-S-oxide reductase activity"/>
    <property type="evidence" value="ECO:0007669"/>
    <property type="project" value="UniProtKB-UniRule"/>
</dbReference>
<comment type="catalytic activity">
    <reaction evidence="2">
        <text>[thioredoxin]-disulfide + L-methionine + H2O = L-methionine (S)-S-oxide + [thioredoxin]-dithiol</text>
        <dbReference type="Rhea" id="RHEA:19993"/>
        <dbReference type="Rhea" id="RHEA-COMP:10698"/>
        <dbReference type="Rhea" id="RHEA-COMP:10700"/>
        <dbReference type="ChEBI" id="CHEBI:15377"/>
        <dbReference type="ChEBI" id="CHEBI:29950"/>
        <dbReference type="ChEBI" id="CHEBI:50058"/>
        <dbReference type="ChEBI" id="CHEBI:57844"/>
        <dbReference type="ChEBI" id="CHEBI:58772"/>
        <dbReference type="EC" id="1.8.4.11"/>
    </reaction>
</comment>
<dbReference type="Proteomes" id="UP000377803">
    <property type="component" value="Chromosome"/>
</dbReference>
<comment type="catalytic activity">
    <reaction evidence="2">
        <text>L-methionyl-[protein] + [thioredoxin]-disulfide + H2O = L-methionyl-(S)-S-oxide-[protein] + [thioredoxin]-dithiol</text>
        <dbReference type="Rhea" id="RHEA:14217"/>
        <dbReference type="Rhea" id="RHEA-COMP:10698"/>
        <dbReference type="Rhea" id="RHEA-COMP:10700"/>
        <dbReference type="Rhea" id="RHEA-COMP:12313"/>
        <dbReference type="Rhea" id="RHEA-COMP:12315"/>
        <dbReference type="ChEBI" id="CHEBI:15377"/>
        <dbReference type="ChEBI" id="CHEBI:16044"/>
        <dbReference type="ChEBI" id="CHEBI:29950"/>
        <dbReference type="ChEBI" id="CHEBI:44120"/>
        <dbReference type="ChEBI" id="CHEBI:50058"/>
        <dbReference type="EC" id="1.8.4.11"/>
    </reaction>
</comment>
<dbReference type="GeneID" id="42365142"/>
<gene>
    <name evidence="2 4" type="primary">msrA</name>
    <name evidence="4" type="ORF">LC1Nh_0754</name>
</gene>
<proteinExistence type="inferred from homology"/>
<evidence type="ECO:0000259" key="3">
    <source>
        <dbReference type="Pfam" id="PF01625"/>
    </source>
</evidence>
<dbReference type="EC" id="1.8.4.11" evidence="2"/>
<organism evidence="4 5">
    <name type="scientific">Candidatus Nanohalobium constans</name>
    <dbReference type="NCBI Taxonomy" id="2565781"/>
    <lineage>
        <taxon>Archaea</taxon>
        <taxon>Candidatus Nanohalarchaeota</taxon>
        <taxon>Candidatus Nanohalobia</taxon>
        <taxon>Candidatus Nanohalobiales</taxon>
        <taxon>Candidatus Nanohalobiaceae</taxon>
        <taxon>Candidatus Nanohalobium</taxon>
    </lineage>
</organism>
<sequence length="167" mass="19308">MKTAVLGGGCFWCTEAAYQQLEGVKKVISGYAGGHTDKPTYREVCNGNTGHAEAIKIQFNEEVLSYEEILEFFFRIHDPTTEDRQGPDTGSQYRSIILYSSEEQKEVAESFLEEKQPEYEDEIVTELKELDKFWKAEEKHQDYFEKNPEDAYCTMHAQPKIEKAKVF</sequence>
<dbReference type="KEGG" id="ncon:LC1Nh_0754"/>
<reference evidence="5" key="1">
    <citation type="submission" date="2019-05" db="EMBL/GenBank/DDBJ databases">
        <title>Candidatus Nanohalobium constans, a novel model system to study the DPANN nano-sized archaea: genomic and physiological characterization of a nanoarchaeon co-cultured with its chitinotrophic host.</title>
        <authorList>
            <person name="La Cono V."/>
            <person name="Arcadi E."/>
            <person name="Crisafi F."/>
            <person name="Denaro R."/>
            <person name="La Spada G."/>
            <person name="Messina E."/>
            <person name="Smedile F."/>
            <person name="Toshchakov S.V."/>
            <person name="Shevchenko M.A."/>
            <person name="Golyshin P.N."/>
            <person name="Golyshina O.V."/>
            <person name="Ferrer M."/>
            <person name="Rohde M."/>
            <person name="Mushegian A."/>
            <person name="Sorokin D.Y."/>
            <person name="Giuliano L."/>
            <person name="Yakimov M.M."/>
        </authorList>
    </citation>
    <scope>NUCLEOTIDE SEQUENCE [LARGE SCALE GENOMIC DNA]</scope>
    <source>
        <strain evidence="5">LC1Nh</strain>
    </source>
</reference>
<dbReference type="Gene3D" id="3.30.1060.10">
    <property type="entry name" value="Peptide methionine sulphoxide reductase MsrA"/>
    <property type="match status" value="1"/>
</dbReference>
<dbReference type="EMBL" id="CP040089">
    <property type="protein sequence ID" value="QGA80639.1"/>
    <property type="molecule type" value="Genomic_DNA"/>
</dbReference>
<dbReference type="InterPro" id="IPR036509">
    <property type="entry name" value="Met_Sox_Rdtase_MsrA_sf"/>
</dbReference>
<dbReference type="AlphaFoldDB" id="A0A5Q0UIC9"/>
<feature type="active site" evidence="2">
    <location>
        <position position="10"/>
    </location>
</feature>
<comment type="similarity">
    <text evidence="2">Belongs to the MsrA Met sulfoxide reductase family.</text>
</comment>
<feature type="domain" description="Peptide methionine sulphoxide reductase MsrA" evidence="3">
    <location>
        <begin position="3"/>
        <end position="153"/>
    </location>
</feature>
<evidence type="ECO:0000313" key="4">
    <source>
        <dbReference type="EMBL" id="QGA80639.1"/>
    </source>
</evidence>
<dbReference type="NCBIfam" id="TIGR00401">
    <property type="entry name" value="msrA"/>
    <property type="match status" value="1"/>
</dbReference>
<dbReference type="RefSeq" id="WP_153550379.1">
    <property type="nucleotide sequence ID" value="NZ_CP040089.1"/>
</dbReference>